<dbReference type="AlphaFoldDB" id="A0A836LJT9"/>
<sequence>MAARGTRNAADDYGGLGQGAYQSTVPCFLARREEVEAWVHLLHNAHLQQLRRPYGPLFYGKDLLPCASLRGCVADAEVHHTYLAALLRQRTEASAKGLCAHEV</sequence>
<comment type="caution">
    <text evidence="1">The sequence shown here is derived from an EMBL/GenBank/DDBJ whole genome shotgun (WGS) entry which is preliminary data.</text>
</comment>
<evidence type="ECO:0000313" key="2">
    <source>
        <dbReference type="Proteomes" id="UP000674318"/>
    </source>
</evidence>
<dbReference type="RefSeq" id="XP_067759353.1">
    <property type="nucleotide sequence ID" value="XM_067902332.1"/>
</dbReference>
<dbReference type="Proteomes" id="UP000674318">
    <property type="component" value="Unassembled WGS sequence"/>
</dbReference>
<name>A0A836LJT9_9TRYP</name>
<accession>A0A836LJT9</accession>
<protein>
    <submittedName>
        <fullName evidence="1">Uncharacterized protein</fullName>
    </submittedName>
</protein>
<organism evidence="1 2">
    <name type="scientific">Porcisia hertigi</name>
    <dbReference type="NCBI Taxonomy" id="2761500"/>
    <lineage>
        <taxon>Eukaryota</taxon>
        <taxon>Discoba</taxon>
        <taxon>Euglenozoa</taxon>
        <taxon>Kinetoplastea</taxon>
        <taxon>Metakinetoplastina</taxon>
        <taxon>Trypanosomatida</taxon>
        <taxon>Trypanosomatidae</taxon>
        <taxon>Leishmaniinae</taxon>
        <taxon>Porcisia</taxon>
    </lineage>
</organism>
<proteinExistence type="predicted"/>
<dbReference type="KEGG" id="phet:94292409"/>
<keyword evidence="2" id="KW-1185">Reference proteome</keyword>
<dbReference type="EMBL" id="JAFJZO010000007">
    <property type="protein sequence ID" value="KAG5510881.1"/>
    <property type="molecule type" value="Genomic_DNA"/>
</dbReference>
<dbReference type="GeneID" id="94292409"/>
<reference evidence="1 2" key="1">
    <citation type="submission" date="2021-02" db="EMBL/GenBank/DDBJ databases">
        <title>Porcisia hertigi Genome sequencing and assembly.</title>
        <authorList>
            <person name="Almutairi H."/>
            <person name="Gatherer D."/>
        </authorList>
    </citation>
    <scope>NUCLEOTIDE SEQUENCE [LARGE SCALE GENOMIC DNA]</scope>
    <source>
        <strain evidence="1 2">C119</strain>
    </source>
</reference>
<evidence type="ECO:0000313" key="1">
    <source>
        <dbReference type="EMBL" id="KAG5510881.1"/>
    </source>
</evidence>
<gene>
    <name evidence="1" type="ORF">JKF63_06382</name>
</gene>
<dbReference type="OrthoDB" id="266034at2759"/>